<evidence type="ECO:0000313" key="1">
    <source>
        <dbReference type="EnsemblMetazoa" id="GAUT044514-PA"/>
    </source>
</evidence>
<dbReference type="EnsemblMetazoa" id="GAUT044514-RA">
    <property type="protein sequence ID" value="GAUT044514-PA"/>
    <property type="gene ID" value="GAUT044514"/>
</dbReference>
<dbReference type="AlphaFoldDB" id="A0A1A9VQN2"/>
<proteinExistence type="predicted"/>
<dbReference type="VEuPathDB" id="VectorBase:GAUT044514"/>
<keyword evidence="2" id="KW-1185">Reference proteome</keyword>
<reference evidence="1" key="1">
    <citation type="submission" date="2020-05" db="UniProtKB">
        <authorList>
            <consortium name="EnsemblMetazoa"/>
        </authorList>
    </citation>
    <scope>IDENTIFICATION</scope>
    <source>
        <strain evidence="1">TTRI</strain>
    </source>
</reference>
<organism evidence="1 2">
    <name type="scientific">Glossina austeni</name>
    <name type="common">Savannah tsetse fly</name>
    <dbReference type="NCBI Taxonomy" id="7395"/>
    <lineage>
        <taxon>Eukaryota</taxon>
        <taxon>Metazoa</taxon>
        <taxon>Ecdysozoa</taxon>
        <taxon>Arthropoda</taxon>
        <taxon>Hexapoda</taxon>
        <taxon>Insecta</taxon>
        <taxon>Pterygota</taxon>
        <taxon>Neoptera</taxon>
        <taxon>Endopterygota</taxon>
        <taxon>Diptera</taxon>
        <taxon>Brachycera</taxon>
        <taxon>Muscomorpha</taxon>
        <taxon>Hippoboscoidea</taxon>
        <taxon>Glossinidae</taxon>
        <taxon>Glossina</taxon>
    </lineage>
</organism>
<protein>
    <submittedName>
        <fullName evidence="1">Uncharacterized protein</fullName>
    </submittedName>
</protein>
<dbReference type="Proteomes" id="UP000078200">
    <property type="component" value="Unassembled WGS sequence"/>
</dbReference>
<sequence length="134" mass="15263">MTKICKNTVSNTKEYLKNVKLQRTTFIWDTLTRTLLTIQVLLRIAYVKAPPIKGMYQLKARDAFRQSSASVFIYMLPTNDVRVFVQDPSISVLLLVVDSLQPSNNGAFDSLLATTVHPFMPRKGFYLFVACKIK</sequence>
<name>A0A1A9VQN2_GLOAU</name>
<accession>A0A1A9VQN2</accession>
<evidence type="ECO:0000313" key="2">
    <source>
        <dbReference type="Proteomes" id="UP000078200"/>
    </source>
</evidence>